<dbReference type="Pfam" id="PF05437">
    <property type="entry name" value="AzlD"/>
    <property type="match status" value="1"/>
</dbReference>
<protein>
    <recommendedName>
        <fullName evidence="4">Branched-chain amino acid ABC transporter</fullName>
    </recommendedName>
</protein>
<proteinExistence type="predicted"/>
<reference evidence="2 3" key="1">
    <citation type="journal article" date="2015" name="Genome Announc.">
        <title>Genome Sequence of 'Candidatus Thioglobus autotrophica' Strain EF1, a Chemoautotroph from the SUP05 Clade of Marine Gammaproteobacteria.</title>
        <authorList>
            <person name="Shah V."/>
            <person name="Morris R.M."/>
        </authorList>
    </citation>
    <scope>NUCLEOTIDE SEQUENCE [LARGE SCALE GENOMIC DNA]</scope>
    <source>
        <strain evidence="2 3">EF1</strain>
    </source>
</reference>
<keyword evidence="3" id="KW-1185">Reference proteome</keyword>
<feature type="transmembrane region" description="Helical" evidence="1">
    <location>
        <begin position="41"/>
        <end position="58"/>
    </location>
</feature>
<keyword evidence="1" id="KW-1133">Transmembrane helix</keyword>
<gene>
    <name evidence="2" type="ORF">SP60_03485</name>
</gene>
<evidence type="ECO:0000313" key="2">
    <source>
        <dbReference type="EMBL" id="ALE52366.1"/>
    </source>
</evidence>
<evidence type="ECO:0000256" key="1">
    <source>
        <dbReference type="SAM" id="Phobius"/>
    </source>
</evidence>
<dbReference type="RefSeq" id="WP_053951310.1">
    <property type="nucleotide sequence ID" value="NZ_CP010552.1"/>
</dbReference>
<keyword evidence="1" id="KW-0472">Membrane</keyword>
<evidence type="ECO:0000313" key="3">
    <source>
        <dbReference type="Proteomes" id="UP000058020"/>
    </source>
</evidence>
<dbReference type="AlphaFoldDB" id="A0A0M5LEP9"/>
<dbReference type="Proteomes" id="UP000058020">
    <property type="component" value="Chromosome"/>
</dbReference>
<sequence length="106" mass="12079">MNDISYILLVIVVMALATFATRLLPFIFFHQRHNHPLMDMIAKYTPPMVMSILVIYVLKGVDFQAYTGLSTIVAVFMTAAIHLWKGNPLVSIFTGTFFYMFLVQTV</sequence>
<dbReference type="EMBL" id="CP010552">
    <property type="protein sequence ID" value="ALE52366.1"/>
    <property type="molecule type" value="Genomic_DNA"/>
</dbReference>
<dbReference type="InterPro" id="IPR008407">
    <property type="entry name" value="Brnchd-chn_aa_trnsp_AzlD"/>
</dbReference>
<organism evidence="2 3">
    <name type="scientific">Candidatus Thioglobus autotrophicus</name>
    <dbReference type="NCBI Taxonomy" id="1705394"/>
    <lineage>
        <taxon>Bacteria</taxon>
        <taxon>Pseudomonadati</taxon>
        <taxon>Pseudomonadota</taxon>
        <taxon>Gammaproteobacteria</taxon>
        <taxon>Candidatus Pseudothioglobaceae</taxon>
        <taxon>Candidatus Thioglobus</taxon>
    </lineage>
</organism>
<dbReference type="STRING" id="1705394.SP60_03485"/>
<dbReference type="OrthoDB" id="5324916at2"/>
<keyword evidence="1" id="KW-0812">Transmembrane</keyword>
<dbReference type="PIRSF" id="PIRSF003203">
    <property type="entry name" value="AzlD"/>
    <property type="match status" value="1"/>
</dbReference>
<name>A0A0M5LEP9_9GAMM</name>
<evidence type="ECO:0008006" key="4">
    <source>
        <dbReference type="Google" id="ProtNLM"/>
    </source>
</evidence>
<accession>A0A0M5LEP9</accession>
<feature type="transmembrane region" description="Helical" evidence="1">
    <location>
        <begin position="6"/>
        <end position="29"/>
    </location>
</feature>
<dbReference type="KEGG" id="tho:SP60_03485"/>